<comment type="caution">
    <text evidence="5">The sequence shown here is derived from an EMBL/GenBank/DDBJ whole genome shotgun (WGS) entry which is preliminary data.</text>
</comment>
<evidence type="ECO:0000313" key="5">
    <source>
        <dbReference type="EMBL" id="HIQ63316.1"/>
    </source>
</evidence>
<dbReference type="PANTHER" id="PTHR30363">
    <property type="entry name" value="HTH-TYPE TRANSCRIPTIONAL REGULATOR SRLR-RELATED"/>
    <property type="match status" value="1"/>
</dbReference>
<dbReference type="InterPro" id="IPR018356">
    <property type="entry name" value="Tscrpt_reg_HTH_DeoR_CS"/>
</dbReference>
<dbReference type="PROSITE" id="PS00894">
    <property type="entry name" value="HTH_DEOR_1"/>
    <property type="match status" value="1"/>
</dbReference>
<dbReference type="InterPro" id="IPR036390">
    <property type="entry name" value="WH_DNA-bd_sf"/>
</dbReference>
<dbReference type="PROSITE" id="PS51000">
    <property type="entry name" value="HTH_DEOR_2"/>
    <property type="match status" value="1"/>
</dbReference>
<sequence length="242" mass="27103">MIPYIRRQKILDYMDGKDVVYLKDIAAFLSRSVSTVRRDLVGLEKEGLVKLLNGGAATLQSRSYDLPVEKKRQTNIEAKEIIARKAAELVENGDVIYIDSGTTTVMMMKYLKNKKLTIVTSSLTFPREHLTPDIKLIYLGGELLADLESLVGSITEKQLLSMYFDKAFVGANGYGEQGVFTYDLREARKKEIVKEQSRIVYLLADTSKENKRSFARAFGLDACVLITEKDAGQEAESDTPQG</sequence>
<proteinExistence type="predicted"/>
<evidence type="ECO:0000256" key="1">
    <source>
        <dbReference type="ARBA" id="ARBA00023015"/>
    </source>
</evidence>
<evidence type="ECO:0000259" key="4">
    <source>
        <dbReference type="PROSITE" id="PS51000"/>
    </source>
</evidence>
<dbReference type="InterPro" id="IPR037171">
    <property type="entry name" value="NagB/RpiA_transferase-like"/>
</dbReference>
<reference evidence="5" key="2">
    <citation type="journal article" date="2021" name="PeerJ">
        <title>Extensive microbial diversity within the chicken gut microbiome revealed by metagenomics and culture.</title>
        <authorList>
            <person name="Gilroy R."/>
            <person name="Ravi A."/>
            <person name="Getino M."/>
            <person name="Pursley I."/>
            <person name="Horton D.L."/>
            <person name="Alikhan N.F."/>
            <person name="Baker D."/>
            <person name="Gharbi K."/>
            <person name="Hall N."/>
            <person name="Watson M."/>
            <person name="Adriaenssens E.M."/>
            <person name="Foster-Nyarko E."/>
            <person name="Jarju S."/>
            <person name="Secka A."/>
            <person name="Antonio M."/>
            <person name="Oren A."/>
            <person name="Chaudhuri R.R."/>
            <person name="La Ragione R."/>
            <person name="Hildebrand F."/>
            <person name="Pallen M.J."/>
        </authorList>
    </citation>
    <scope>NUCLEOTIDE SEQUENCE</scope>
    <source>
        <strain evidence="5">ChiHile30-977</strain>
    </source>
</reference>
<dbReference type="PANTHER" id="PTHR30363:SF44">
    <property type="entry name" value="AGA OPERON TRANSCRIPTIONAL REPRESSOR-RELATED"/>
    <property type="match status" value="1"/>
</dbReference>
<dbReference type="SUPFAM" id="SSF100950">
    <property type="entry name" value="NagB/RpiA/CoA transferase-like"/>
    <property type="match status" value="1"/>
</dbReference>
<dbReference type="InterPro" id="IPR014036">
    <property type="entry name" value="DeoR-like_C"/>
</dbReference>
<keyword evidence="1" id="KW-0805">Transcription regulation</keyword>
<dbReference type="SMART" id="SM00420">
    <property type="entry name" value="HTH_DEOR"/>
    <property type="match status" value="1"/>
</dbReference>
<dbReference type="EMBL" id="DVFI01000099">
    <property type="protein sequence ID" value="HIQ63316.1"/>
    <property type="molecule type" value="Genomic_DNA"/>
</dbReference>
<gene>
    <name evidence="5" type="ORF">IAA66_06980</name>
</gene>
<feature type="domain" description="HTH deoR-type" evidence="4">
    <location>
        <begin position="3"/>
        <end position="58"/>
    </location>
</feature>
<dbReference type="SUPFAM" id="SSF46785">
    <property type="entry name" value="Winged helix' DNA-binding domain"/>
    <property type="match status" value="1"/>
</dbReference>
<dbReference type="SMART" id="SM01134">
    <property type="entry name" value="DeoRC"/>
    <property type="match status" value="1"/>
</dbReference>
<reference evidence="5" key="1">
    <citation type="submission" date="2020-10" db="EMBL/GenBank/DDBJ databases">
        <authorList>
            <person name="Gilroy R."/>
        </authorList>
    </citation>
    <scope>NUCLEOTIDE SEQUENCE</scope>
    <source>
        <strain evidence="5">ChiHile30-977</strain>
    </source>
</reference>
<dbReference type="Pfam" id="PF00455">
    <property type="entry name" value="DeoRC"/>
    <property type="match status" value="1"/>
</dbReference>
<evidence type="ECO:0000313" key="6">
    <source>
        <dbReference type="Proteomes" id="UP000886819"/>
    </source>
</evidence>
<dbReference type="InterPro" id="IPR050313">
    <property type="entry name" value="Carb_Metab_HTH_regulators"/>
</dbReference>
<keyword evidence="2" id="KW-0238">DNA-binding</keyword>
<dbReference type="InterPro" id="IPR001034">
    <property type="entry name" value="DeoR_HTH"/>
</dbReference>
<dbReference type="GO" id="GO:0003700">
    <property type="term" value="F:DNA-binding transcription factor activity"/>
    <property type="evidence" value="ECO:0007669"/>
    <property type="project" value="InterPro"/>
</dbReference>
<dbReference type="Pfam" id="PF08220">
    <property type="entry name" value="HTH_DeoR"/>
    <property type="match status" value="1"/>
</dbReference>
<evidence type="ECO:0000256" key="3">
    <source>
        <dbReference type="ARBA" id="ARBA00023163"/>
    </source>
</evidence>
<name>A0A9D0YXQ3_9FIRM</name>
<keyword evidence="3" id="KW-0804">Transcription</keyword>
<accession>A0A9D0YXQ3</accession>
<dbReference type="Proteomes" id="UP000886819">
    <property type="component" value="Unassembled WGS sequence"/>
</dbReference>
<organism evidence="5 6">
    <name type="scientific">Candidatus Avichristensenella intestinipullorum</name>
    <dbReference type="NCBI Taxonomy" id="2840693"/>
    <lineage>
        <taxon>Bacteria</taxon>
        <taxon>Bacillati</taxon>
        <taxon>Bacillota</taxon>
        <taxon>Clostridia</taxon>
        <taxon>Candidatus Avichristensenella</taxon>
    </lineage>
</organism>
<dbReference type="GO" id="GO:0003677">
    <property type="term" value="F:DNA binding"/>
    <property type="evidence" value="ECO:0007669"/>
    <property type="project" value="UniProtKB-KW"/>
</dbReference>
<dbReference type="AlphaFoldDB" id="A0A9D0YXQ3"/>
<protein>
    <submittedName>
        <fullName evidence="5">DeoR/GlpR transcriptional regulator</fullName>
    </submittedName>
</protein>
<dbReference type="Gene3D" id="3.40.50.1360">
    <property type="match status" value="1"/>
</dbReference>
<evidence type="ECO:0000256" key="2">
    <source>
        <dbReference type="ARBA" id="ARBA00023125"/>
    </source>
</evidence>